<dbReference type="EMBL" id="BMZS01000007">
    <property type="protein sequence ID" value="GHD54686.1"/>
    <property type="molecule type" value="Genomic_DNA"/>
</dbReference>
<dbReference type="InterPro" id="IPR022694">
    <property type="entry name" value="3-OHacyl-CoA_DH"/>
</dbReference>
<dbReference type="Gene3D" id="3.40.50.720">
    <property type="entry name" value="NAD(P)-binding Rossmann-like Domain"/>
    <property type="match status" value="1"/>
</dbReference>
<sequence length="291" mass="31835">MTIQKIGVCGAGMMGSEIALVFALADHKVRLMDMDKAFVDKAMKKLEATLDAGIGRGFYTEADKPRALANIETATDVSAYGDVDLVIEAITEDQEAKGALYKQLDAVLKPDCIIASNTSSISITVLSSYFSEARQKNFIGLHFFSPVSRMKLVEVITAMDSDPEVVKAATAACEAIGKSPIQVKDVVGFAVNRILFAMWDEAIRLVEEGACTPEDIDTGCRLGLGHPVGPFELMDNVTVDLTYKVSQILEDAYGDRMHTRPTIKQLHAAGRLGRRYGRGWYRYDEKGKRVG</sequence>
<name>A0A918XUJ0_9PROT</name>
<dbReference type="AlphaFoldDB" id="A0A918XUJ0"/>
<gene>
    <name evidence="5" type="ORF">GCM10017083_32490</name>
</gene>
<dbReference type="PIRSF" id="PIRSF000105">
    <property type="entry name" value="HCDH"/>
    <property type="match status" value="1"/>
</dbReference>
<dbReference type="InterPro" id="IPR013328">
    <property type="entry name" value="6PGD_dom2"/>
</dbReference>
<dbReference type="InterPro" id="IPR006108">
    <property type="entry name" value="3HC_DH_C"/>
</dbReference>
<accession>A0A918XUJ0</accession>
<dbReference type="Pfam" id="PF00725">
    <property type="entry name" value="3HCDH"/>
    <property type="match status" value="1"/>
</dbReference>
<feature type="domain" description="3-hydroxyacyl-CoA dehydrogenase NAD binding" evidence="4">
    <location>
        <begin position="5"/>
        <end position="186"/>
    </location>
</feature>
<dbReference type="SUPFAM" id="SSF51735">
    <property type="entry name" value="NAD(P)-binding Rossmann-fold domains"/>
    <property type="match status" value="1"/>
</dbReference>
<dbReference type="GO" id="GO:0008691">
    <property type="term" value="F:3-hydroxybutyryl-CoA dehydrogenase activity"/>
    <property type="evidence" value="ECO:0007669"/>
    <property type="project" value="TreeGrafter"/>
</dbReference>
<dbReference type="RefSeq" id="WP_189991472.1">
    <property type="nucleotide sequence ID" value="NZ_BMZS01000007.1"/>
</dbReference>
<keyword evidence="6" id="KW-1185">Reference proteome</keyword>
<comment type="caution">
    <text evidence="5">The sequence shown here is derived from an EMBL/GenBank/DDBJ whole genome shotgun (WGS) entry which is preliminary data.</text>
</comment>
<dbReference type="GO" id="GO:0070403">
    <property type="term" value="F:NAD+ binding"/>
    <property type="evidence" value="ECO:0007669"/>
    <property type="project" value="InterPro"/>
</dbReference>
<dbReference type="InterPro" id="IPR006176">
    <property type="entry name" value="3-OHacyl-CoA_DH_NAD-bd"/>
</dbReference>
<dbReference type="PANTHER" id="PTHR48075">
    <property type="entry name" value="3-HYDROXYACYL-COA DEHYDROGENASE FAMILY PROTEIN"/>
    <property type="match status" value="1"/>
</dbReference>
<dbReference type="Proteomes" id="UP000630353">
    <property type="component" value="Unassembled WGS sequence"/>
</dbReference>
<evidence type="ECO:0000256" key="1">
    <source>
        <dbReference type="ARBA" id="ARBA00023002"/>
    </source>
</evidence>
<evidence type="ECO:0000256" key="2">
    <source>
        <dbReference type="PIRSR" id="PIRSR000105-1"/>
    </source>
</evidence>
<organism evidence="5 6">
    <name type="scientific">Thalassobaculum fulvum</name>
    <dbReference type="NCBI Taxonomy" id="1633335"/>
    <lineage>
        <taxon>Bacteria</taxon>
        <taxon>Pseudomonadati</taxon>
        <taxon>Pseudomonadota</taxon>
        <taxon>Alphaproteobacteria</taxon>
        <taxon>Rhodospirillales</taxon>
        <taxon>Thalassobaculaceae</taxon>
        <taxon>Thalassobaculum</taxon>
    </lineage>
</organism>
<evidence type="ECO:0000313" key="5">
    <source>
        <dbReference type="EMBL" id="GHD54686.1"/>
    </source>
</evidence>
<dbReference type="Pfam" id="PF02737">
    <property type="entry name" value="3HCDH_N"/>
    <property type="match status" value="1"/>
</dbReference>
<evidence type="ECO:0000313" key="6">
    <source>
        <dbReference type="Proteomes" id="UP000630353"/>
    </source>
</evidence>
<reference evidence="5" key="1">
    <citation type="journal article" date="2014" name="Int. J. Syst. Evol. Microbiol.">
        <title>Complete genome sequence of Corynebacterium casei LMG S-19264T (=DSM 44701T), isolated from a smear-ripened cheese.</title>
        <authorList>
            <consortium name="US DOE Joint Genome Institute (JGI-PGF)"/>
            <person name="Walter F."/>
            <person name="Albersmeier A."/>
            <person name="Kalinowski J."/>
            <person name="Ruckert C."/>
        </authorList>
    </citation>
    <scope>NUCLEOTIDE SEQUENCE</scope>
    <source>
        <strain evidence="5">KCTC 42651</strain>
    </source>
</reference>
<dbReference type="SUPFAM" id="SSF48179">
    <property type="entry name" value="6-phosphogluconate dehydrogenase C-terminal domain-like"/>
    <property type="match status" value="1"/>
</dbReference>
<dbReference type="Gene3D" id="1.10.1040.10">
    <property type="entry name" value="N-(1-d-carboxylethyl)-l-norvaline Dehydrogenase, domain 2"/>
    <property type="match status" value="1"/>
</dbReference>
<dbReference type="PANTHER" id="PTHR48075:SF5">
    <property type="entry name" value="3-HYDROXYBUTYRYL-COA DEHYDROGENASE"/>
    <property type="match status" value="1"/>
</dbReference>
<evidence type="ECO:0000259" key="4">
    <source>
        <dbReference type="Pfam" id="PF02737"/>
    </source>
</evidence>
<protein>
    <submittedName>
        <fullName evidence="5">3-hydroxybutyryl-CoA dehydrogenase</fullName>
    </submittedName>
</protein>
<keyword evidence="1" id="KW-0560">Oxidoreductase</keyword>
<reference evidence="5" key="2">
    <citation type="submission" date="2020-09" db="EMBL/GenBank/DDBJ databases">
        <authorList>
            <person name="Sun Q."/>
            <person name="Kim S."/>
        </authorList>
    </citation>
    <scope>NUCLEOTIDE SEQUENCE</scope>
    <source>
        <strain evidence="5">KCTC 42651</strain>
    </source>
</reference>
<feature type="domain" description="3-hydroxyacyl-CoA dehydrogenase C-terminal" evidence="3">
    <location>
        <begin position="188"/>
        <end position="283"/>
    </location>
</feature>
<proteinExistence type="predicted"/>
<evidence type="ECO:0000259" key="3">
    <source>
        <dbReference type="Pfam" id="PF00725"/>
    </source>
</evidence>
<dbReference type="FunFam" id="3.40.50.720:FF:000009">
    <property type="entry name" value="Fatty oxidation complex, alpha subunit"/>
    <property type="match status" value="1"/>
</dbReference>
<feature type="site" description="Important for catalytic activity" evidence="2">
    <location>
        <position position="142"/>
    </location>
</feature>
<dbReference type="InterPro" id="IPR008927">
    <property type="entry name" value="6-PGluconate_DH-like_C_sf"/>
</dbReference>
<dbReference type="GO" id="GO:0006635">
    <property type="term" value="P:fatty acid beta-oxidation"/>
    <property type="evidence" value="ECO:0007669"/>
    <property type="project" value="TreeGrafter"/>
</dbReference>
<dbReference type="InterPro" id="IPR036291">
    <property type="entry name" value="NAD(P)-bd_dom_sf"/>
</dbReference>